<reference evidence="3" key="1">
    <citation type="submission" date="2006-09" db="EMBL/GenBank/DDBJ databases">
        <title>Annotation of Plasmodium falciparum Dd2.</title>
        <authorList>
            <consortium name="The Broad Institute Genome Sequencing Platform"/>
            <person name="Volkman S.K."/>
            <person name="Neafsey D.E."/>
            <person name="Dash A.P."/>
            <person name="Chitnis C.E."/>
            <person name="Hartl D.L."/>
            <person name="Young S.K."/>
            <person name="Zeng Q."/>
            <person name="Koehrsen M."/>
            <person name="Alvarado L."/>
            <person name="Berlin A."/>
            <person name="Borenstein D."/>
            <person name="Chapman S.B."/>
            <person name="Chen Z."/>
            <person name="Engels R."/>
            <person name="Freedman E."/>
            <person name="Gellesch M."/>
            <person name="Goldberg J."/>
            <person name="Griggs A."/>
            <person name="Gujja S."/>
            <person name="Heilman E.R."/>
            <person name="Heiman D.I."/>
            <person name="Howarth C."/>
            <person name="Jen D."/>
            <person name="Larson L."/>
            <person name="Mehta T."/>
            <person name="Neiman D."/>
            <person name="Park D."/>
            <person name="Pearson M."/>
            <person name="Roberts A."/>
            <person name="Saif S."/>
            <person name="Shea T."/>
            <person name="Shenoy N."/>
            <person name="Sisk P."/>
            <person name="Stolte C."/>
            <person name="Sykes S."/>
            <person name="Walk T."/>
            <person name="White J."/>
            <person name="Yandava C."/>
            <person name="Haas B."/>
            <person name="Henn M.R."/>
            <person name="Nusbaum C."/>
            <person name="Birren B."/>
        </authorList>
    </citation>
    <scope>NUCLEOTIDE SEQUENCE [LARGE SCALE GENOMIC DNA]</scope>
</reference>
<evidence type="ECO:0000313" key="3">
    <source>
        <dbReference type="Proteomes" id="UP000054282"/>
    </source>
</evidence>
<keyword evidence="1" id="KW-0009">Actin-binding</keyword>
<reference evidence="3" key="2">
    <citation type="submission" date="2006-09" db="EMBL/GenBank/DDBJ databases">
        <title>The genome sequence of Plasmodium falciparum Dd2.</title>
        <authorList>
            <consortium name="The Broad Institute Genome Sequencing Platform"/>
            <person name="Birren B."/>
            <person name="Lander E."/>
            <person name="Galagan J."/>
            <person name="Nusbaum C."/>
            <person name="Devon K."/>
            <person name="Henn M."/>
            <person name="Jaffe D."/>
            <person name="Butler J."/>
            <person name="Alvarez P."/>
            <person name="Gnerre S."/>
            <person name="Grabherr M."/>
            <person name="Kleber M."/>
            <person name="Mauceli E."/>
            <person name="Brockman W."/>
            <person name="MacCallum I.A."/>
            <person name="Rounsley S."/>
            <person name="Young S."/>
            <person name="LaButti K."/>
            <person name="Pushparaj V."/>
            <person name="DeCaprio D."/>
            <person name="Crawford M."/>
            <person name="Koehrsen M."/>
            <person name="Engels R."/>
            <person name="Montgomery P."/>
            <person name="Pearson M."/>
            <person name="Howarth C."/>
            <person name="Larson L."/>
            <person name="Luoma S."/>
            <person name="White J."/>
            <person name="Kodira C."/>
            <person name="Zeng Q."/>
            <person name="O'Leary S."/>
            <person name="Yandava C."/>
            <person name="Alvarado L."/>
            <person name="Wirth D."/>
            <person name="Volkman S."/>
            <person name="Hartl D."/>
        </authorList>
    </citation>
    <scope>NUCLEOTIDE SEQUENCE [LARGE SCALE GENOMIC DNA]</scope>
</reference>
<dbReference type="Proteomes" id="UP000054282">
    <property type="component" value="Unassembled WGS sequence"/>
</dbReference>
<sequence length="84" mass="9990">MGYLIECMENSLRKSIEYIYILKIQDMLNSIKYYNFTNHLTYNNTNKNISNISNSLIFSRENIQKELQTKIKQNGNMTKATRMI</sequence>
<dbReference type="InterPro" id="IPR042276">
    <property type="entry name" value="CapZ_alpha/beta_2"/>
</dbReference>
<dbReference type="InterPro" id="IPR037282">
    <property type="entry name" value="CapZ_alpha/beta"/>
</dbReference>
<protein>
    <submittedName>
        <fullName evidence="2">Uncharacterized protein</fullName>
    </submittedName>
</protein>
<dbReference type="Gene3D" id="3.90.1150.210">
    <property type="entry name" value="F-actin capping protein, beta subunit"/>
    <property type="match status" value="1"/>
</dbReference>
<dbReference type="KEGG" id="pfd:PFDG_01195"/>
<accession>A0A0L7LYN9</accession>
<dbReference type="SUPFAM" id="SSF90096">
    <property type="entry name" value="Subunits of heterodimeric actin filament capping protein Capz"/>
    <property type="match status" value="1"/>
</dbReference>
<dbReference type="AlphaFoldDB" id="A0A0L7LYN9"/>
<evidence type="ECO:0000313" key="2">
    <source>
        <dbReference type="EMBL" id="KOB85707.1"/>
    </source>
</evidence>
<organism evidence="2 3">
    <name type="scientific">Plasmodium falciparum (isolate Dd2)</name>
    <dbReference type="NCBI Taxonomy" id="57267"/>
    <lineage>
        <taxon>Eukaryota</taxon>
        <taxon>Sar</taxon>
        <taxon>Alveolata</taxon>
        <taxon>Apicomplexa</taxon>
        <taxon>Aconoidasida</taxon>
        <taxon>Haemosporida</taxon>
        <taxon>Plasmodiidae</taxon>
        <taxon>Plasmodium</taxon>
        <taxon>Plasmodium (Laverania)</taxon>
    </lineage>
</organism>
<gene>
    <name evidence="2" type="ORF">PFDG_01195</name>
</gene>
<proteinExistence type="predicted"/>
<dbReference type="EMBL" id="DS016173">
    <property type="protein sequence ID" value="KOB85707.1"/>
    <property type="molecule type" value="Genomic_DNA"/>
</dbReference>
<evidence type="ECO:0000256" key="1">
    <source>
        <dbReference type="ARBA" id="ARBA00023203"/>
    </source>
</evidence>
<name>A0A0L7LYN9_PLAF4</name>
<dbReference type="GO" id="GO:0003779">
    <property type="term" value="F:actin binding"/>
    <property type="evidence" value="ECO:0007669"/>
    <property type="project" value="UniProtKB-KW"/>
</dbReference>